<dbReference type="Gene3D" id="1.10.3730.10">
    <property type="entry name" value="ProC C-terminal domain-like"/>
    <property type="match status" value="1"/>
</dbReference>
<comment type="subcellular location">
    <subcellularLocation>
        <location evidence="6">Cytoplasm</location>
    </subcellularLocation>
</comment>
<evidence type="ECO:0000256" key="1">
    <source>
        <dbReference type="ARBA" id="ARBA00005525"/>
    </source>
</evidence>
<dbReference type="SUPFAM" id="SSF48179">
    <property type="entry name" value="6-phosphogluconate dehydrogenase C-terminal domain-like"/>
    <property type="match status" value="1"/>
</dbReference>
<dbReference type="GO" id="GO:0004735">
    <property type="term" value="F:pyrroline-5-carboxylate reductase activity"/>
    <property type="evidence" value="ECO:0007669"/>
    <property type="project" value="UniProtKB-UniRule"/>
</dbReference>
<proteinExistence type="inferred from homology"/>
<organism evidence="12 13">
    <name type="scientific">Macrococcoides canis</name>
    <dbReference type="NCBI Taxonomy" id="1855823"/>
    <lineage>
        <taxon>Bacteria</taxon>
        <taxon>Bacillati</taxon>
        <taxon>Bacillota</taxon>
        <taxon>Bacilli</taxon>
        <taxon>Bacillales</taxon>
        <taxon>Staphylococcaceae</taxon>
        <taxon>Macrococcoides</taxon>
    </lineage>
</organism>
<evidence type="ECO:0000256" key="6">
    <source>
        <dbReference type="HAMAP-Rule" id="MF_01925"/>
    </source>
</evidence>
<dbReference type="GO" id="GO:0005737">
    <property type="term" value="C:cytoplasm"/>
    <property type="evidence" value="ECO:0007669"/>
    <property type="project" value="UniProtKB-SubCell"/>
</dbReference>
<comment type="similarity">
    <text evidence="1 6 9">Belongs to the pyrroline-5-carboxylate reductase family.</text>
</comment>
<dbReference type="EC" id="1.5.1.2" evidence="6 7"/>
<evidence type="ECO:0000256" key="3">
    <source>
        <dbReference type="ARBA" id="ARBA00022857"/>
    </source>
</evidence>
<dbReference type="RefSeq" id="WP_138070292.1">
    <property type="nucleotide sequence ID" value="NZ_CP035309.1"/>
</dbReference>
<dbReference type="InterPro" id="IPR053790">
    <property type="entry name" value="P5CR-like_CS"/>
</dbReference>
<dbReference type="Pfam" id="PF03807">
    <property type="entry name" value="F420_oxidored"/>
    <property type="match status" value="1"/>
</dbReference>
<accession>A0AAE7BYY8</accession>
<sequence>MKIAFIGGGTMVQALIKGLNNHGITAGIWMRNKEKLQQLSAALNVTPIQKLSQLETYDCVILGVTPDAYRQVSLKLDKHLKEHHILVSMIDGISIEELDDIFDMHPKIIRMMPNTPVSINQGVVVMSHNEFVTEKELRTFEELMSKLGYVHWIEERLMDAIPSVTGSSPAFIYMLIEAMADNAVSTGINRQLAYDLVSEMMIGAASMVQQTKQHPGQLKDEVTTPGGSTIRGVKALEKAGFRNAVSEAMDAVNNRGE</sequence>
<dbReference type="FunFam" id="1.10.3730.10:FF:000001">
    <property type="entry name" value="Pyrroline-5-carboxylate reductase"/>
    <property type="match status" value="1"/>
</dbReference>
<comment type="catalytic activity">
    <reaction evidence="6">
        <text>L-proline + NAD(+) = (S)-1-pyrroline-5-carboxylate + NADH + 2 H(+)</text>
        <dbReference type="Rhea" id="RHEA:14105"/>
        <dbReference type="ChEBI" id="CHEBI:15378"/>
        <dbReference type="ChEBI" id="CHEBI:17388"/>
        <dbReference type="ChEBI" id="CHEBI:57540"/>
        <dbReference type="ChEBI" id="CHEBI:57945"/>
        <dbReference type="ChEBI" id="CHEBI:60039"/>
        <dbReference type="EC" id="1.5.1.2"/>
    </reaction>
</comment>
<dbReference type="HAMAP" id="MF_01925">
    <property type="entry name" value="P5C_reductase"/>
    <property type="match status" value="1"/>
</dbReference>
<keyword evidence="2 6" id="KW-0641">Proline biosynthesis</keyword>
<reference evidence="12" key="1">
    <citation type="journal article" date="2020" name="Antimicrob. Agents Chemother.">
        <title>The novel macrolide resistance genes mef(D), msr(F) and msr(H) are present on resistance islands in Macrococcus canis, Macrococcus caseolyticus and Staphylococcus aureus.</title>
        <authorList>
            <person name="Schwendener S."/>
            <person name="Dona V."/>
            <person name="Perreten V."/>
        </authorList>
    </citation>
    <scope>NUCLEOTIDE SEQUENCE</scope>
    <source>
        <strain evidence="12">Epi0076A</strain>
    </source>
</reference>
<keyword evidence="6" id="KW-0963">Cytoplasm</keyword>
<evidence type="ECO:0000313" key="13">
    <source>
        <dbReference type="Proteomes" id="UP000501122"/>
    </source>
</evidence>
<protein>
    <recommendedName>
        <fullName evidence="6 7">Pyrroline-5-carboxylate reductase</fullName>
        <shortName evidence="6">P5C reductase</shortName>
        <shortName evidence="6">P5CR</shortName>
        <ecNumber evidence="6 7">1.5.1.2</ecNumber>
    </recommendedName>
    <alternativeName>
        <fullName evidence="6">PCA reductase</fullName>
    </alternativeName>
</protein>
<keyword evidence="4 6" id="KW-0560">Oxidoreductase</keyword>
<evidence type="ECO:0000256" key="2">
    <source>
        <dbReference type="ARBA" id="ARBA00022650"/>
    </source>
</evidence>
<dbReference type="Pfam" id="PF14748">
    <property type="entry name" value="P5CR_dimer"/>
    <property type="match status" value="1"/>
</dbReference>
<comment type="pathway">
    <text evidence="6 9">Amino-acid biosynthesis; L-proline biosynthesis; L-proline from L-glutamate 5-semialdehyde: step 1/1.</text>
</comment>
<dbReference type="InterPro" id="IPR028939">
    <property type="entry name" value="P5C_Rdtase_cat_N"/>
</dbReference>
<keyword evidence="3 6" id="KW-0521">NADP</keyword>
<feature type="binding site" evidence="8">
    <location>
        <begin position="6"/>
        <end position="11"/>
    </location>
    <ligand>
        <name>NADP(+)</name>
        <dbReference type="ChEBI" id="CHEBI:58349"/>
    </ligand>
</feature>
<dbReference type="PIRSF" id="PIRSF000193">
    <property type="entry name" value="Pyrrol-5-carb_rd"/>
    <property type="match status" value="1"/>
</dbReference>
<evidence type="ECO:0000256" key="7">
    <source>
        <dbReference type="NCBIfam" id="TIGR00112"/>
    </source>
</evidence>
<gene>
    <name evidence="6 12" type="primary">proC</name>
    <name evidence="12" type="ORF">GTN30_01395</name>
</gene>
<dbReference type="EMBL" id="CP047363">
    <property type="protein sequence ID" value="QIH77323.1"/>
    <property type="molecule type" value="Genomic_DNA"/>
</dbReference>
<evidence type="ECO:0000256" key="5">
    <source>
        <dbReference type="ARBA" id="ARBA00058118"/>
    </source>
</evidence>
<evidence type="ECO:0000256" key="8">
    <source>
        <dbReference type="PIRSR" id="PIRSR000193-1"/>
    </source>
</evidence>
<feature type="domain" description="Pyrroline-5-carboxylate reductase catalytic N-terminal" evidence="10">
    <location>
        <begin position="2"/>
        <end position="90"/>
    </location>
</feature>
<feature type="domain" description="Pyrroline-5-carboxylate reductase dimerisation" evidence="11">
    <location>
        <begin position="155"/>
        <end position="255"/>
    </location>
</feature>
<dbReference type="AlphaFoldDB" id="A0AAE7BYY8"/>
<dbReference type="Proteomes" id="UP000501122">
    <property type="component" value="Chromosome"/>
</dbReference>
<dbReference type="InterPro" id="IPR036291">
    <property type="entry name" value="NAD(P)-bd_dom_sf"/>
</dbReference>
<evidence type="ECO:0000256" key="4">
    <source>
        <dbReference type="ARBA" id="ARBA00023002"/>
    </source>
</evidence>
<evidence type="ECO:0000256" key="9">
    <source>
        <dbReference type="RuleBase" id="RU003903"/>
    </source>
</evidence>
<dbReference type="InterPro" id="IPR000304">
    <property type="entry name" value="Pyrroline-COOH_reductase"/>
</dbReference>
<dbReference type="PANTHER" id="PTHR11645">
    <property type="entry name" value="PYRROLINE-5-CARBOXYLATE REDUCTASE"/>
    <property type="match status" value="1"/>
</dbReference>
<dbReference type="Gene3D" id="3.40.50.720">
    <property type="entry name" value="NAD(P)-binding Rossmann-like Domain"/>
    <property type="match status" value="1"/>
</dbReference>
<evidence type="ECO:0000313" key="12">
    <source>
        <dbReference type="EMBL" id="QIH77323.1"/>
    </source>
</evidence>
<evidence type="ECO:0000259" key="11">
    <source>
        <dbReference type="Pfam" id="PF14748"/>
    </source>
</evidence>
<dbReference type="GO" id="GO:0055129">
    <property type="term" value="P:L-proline biosynthetic process"/>
    <property type="evidence" value="ECO:0007669"/>
    <property type="project" value="UniProtKB-UniRule"/>
</dbReference>
<keyword evidence="6 9" id="KW-0028">Amino-acid biosynthesis</keyword>
<dbReference type="NCBIfam" id="TIGR00112">
    <property type="entry name" value="proC"/>
    <property type="match status" value="1"/>
</dbReference>
<dbReference type="SUPFAM" id="SSF51735">
    <property type="entry name" value="NAD(P)-binding Rossmann-fold domains"/>
    <property type="match status" value="1"/>
</dbReference>
<name>A0AAE7BYY8_9STAP</name>
<dbReference type="PANTHER" id="PTHR11645:SF0">
    <property type="entry name" value="PYRROLINE-5-CARBOXYLATE REDUCTASE 3"/>
    <property type="match status" value="1"/>
</dbReference>
<dbReference type="InterPro" id="IPR008927">
    <property type="entry name" value="6-PGluconate_DH-like_C_sf"/>
</dbReference>
<dbReference type="PROSITE" id="PS00521">
    <property type="entry name" value="P5CR"/>
    <property type="match status" value="1"/>
</dbReference>
<comment type="catalytic activity">
    <reaction evidence="6 9">
        <text>L-proline + NADP(+) = (S)-1-pyrroline-5-carboxylate + NADPH + 2 H(+)</text>
        <dbReference type="Rhea" id="RHEA:14109"/>
        <dbReference type="ChEBI" id="CHEBI:15378"/>
        <dbReference type="ChEBI" id="CHEBI:17388"/>
        <dbReference type="ChEBI" id="CHEBI:57783"/>
        <dbReference type="ChEBI" id="CHEBI:58349"/>
        <dbReference type="ChEBI" id="CHEBI:60039"/>
        <dbReference type="EC" id="1.5.1.2"/>
    </reaction>
</comment>
<dbReference type="InterPro" id="IPR029036">
    <property type="entry name" value="P5CR_dimer"/>
</dbReference>
<comment type="function">
    <text evidence="5 6">Catalyzes the reduction of 1-pyrroline-5-carboxylate (PCA) to L-proline.</text>
</comment>
<evidence type="ECO:0000259" key="10">
    <source>
        <dbReference type="Pfam" id="PF03807"/>
    </source>
</evidence>